<keyword evidence="2" id="KW-1185">Reference proteome</keyword>
<protein>
    <submittedName>
        <fullName evidence="1">Uncharacterized protein</fullName>
    </submittedName>
</protein>
<dbReference type="OrthoDB" id="1523802at2"/>
<comment type="caution">
    <text evidence="1">The sequence shown here is derived from an EMBL/GenBank/DDBJ whole genome shotgun (WGS) entry which is preliminary data.</text>
</comment>
<dbReference type="AlphaFoldDB" id="A0A3D8M477"/>
<reference evidence="2" key="1">
    <citation type="submission" date="2018-08" db="EMBL/GenBank/DDBJ databases">
        <authorList>
            <person name="Zhang J."/>
            <person name="Du Z.-J."/>
        </authorList>
    </citation>
    <scope>NUCLEOTIDE SEQUENCE [LARGE SCALE GENOMIC DNA]</scope>
    <source>
        <strain evidence="2">KCTC 52655</strain>
    </source>
</reference>
<proteinExistence type="predicted"/>
<gene>
    <name evidence="1" type="ORF">DXV75_13525</name>
</gene>
<dbReference type="Proteomes" id="UP000256561">
    <property type="component" value="Unassembled WGS sequence"/>
</dbReference>
<dbReference type="EMBL" id="QRHA01000010">
    <property type="protein sequence ID" value="RDV24441.1"/>
    <property type="molecule type" value="Genomic_DNA"/>
</dbReference>
<dbReference type="RefSeq" id="WP_115593963.1">
    <property type="nucleotide sequence ID" value="NZ_QRHA01000010.1"/>
</dbReference>
<organism evidence="1 2">
    <name type="scientific">Alteromonas aestuariivivens</name>
    <dbReference type="NCBI Taxonomy" id="1938339"/>
    <lineage>
        <taxon>Bacteria</taxon>
        <taxon>Pseudomonadati</taxon>
        <taxon>Pseudomonadota</taxon>
        <taxon>Gammaproteobacteria</taxon>
        <taxon>Alteromonadales</taxon>
        <taxon>Alteromonadaceae</taxon>
        <taxon>Alteromonas/Salinimonas group</taxon>
        <taxon>Alteromonas</taxon>
    </lineage>
</organism>
<name>A0A3D8M477_9ALTE</name>
<sequence length="250" mass="28728">MKPWLKTGWVGLWLFGNLPFLTFAQQAPINWSVVHCMQSTSPEYVVFELDSWLPYHQQRVDNQEMVSWTLYGVLFGDRSPCDHVIIESFSDPSQVHKAYKGVAPGNDSEVNPMSEPEMIANTFSARKMMSSALWKLTLSSGMSEHNYMFVNWVRSTNKKSFLELQKNFVLQAHQRLMEQGVGAGFALYEHAYPTGQNVMHDFISLDYLLDLQPLQWYGIPELEDGKIRKQLDDSRTVIKNMVLVRIGGTR</sequence>
<evidence type="ECO:0000313" key="1">
    <source>
        <dbReference type="EMBL" id="RDV24441.1"/>
    </source>
</evidence>
<evidence type="ECO:0000313" key="2">
    <source>
        <dbReference type="Proteomes" id="UP000256561"/>
    </source>
</evidence>
<accession>A0A3D8M477</accession>